<sequence>MAELWMNIVAYSMCSGPPQPRDTWKALTSTNQHYLLYTSYDKSCRQVDPCTHLIYQRNDTKTKMLVFQGVSHNRGSWTVENKYILTDKPGDDQVKDYMTSTFDPEHRKYGQNLRLVFAKYGKCFILREIYDGQPNTGSTQHLQGEDSMHSRQVHAMP</sequence>
<dbReference type="GO" id="GO:0030682">
    <property type="term" value="P:symbiont-mediated perturbation of host defenses"/>
    <property type="evidence" value="ECO:0007669"/>
    <property type="project" value="InterPro"/>
</dbReference>
<dbReference type="GO" id="GO:0043176">
    <property type="term" value="F:amine binding"/>
    <property type="evidence" value="ECO:0007669"/>
    <property type="project" value="InterPro"/>
</dbReference>
<name>A0A2R5L543_9ACAR</name>
<dbReference type="AlphaFoldDB" id="A0A2R5L543"/>
<protein>
    <submittedName>
        <fullName evidence="2">Putative salivary lipocalin lipocalin</fullName>
    </submittedName>
</protein>
<dbReference type="InterPro" id="IPR012674">
    <property type="entry name" value="Calycin"/>
</dbReference>
<dbReference type="Gene3D" id="2.40.128.20">
    <property type="match status" value="1"/>
</dbReference>
<feature type="region of interest" description="Disordered" evidence="1">
    <location>
        <begin position="136"/>
        <end position="157"/>
    </location>
</feature>
<organism evidence="2">
    <name type="scientific">Ornithodoros turicata</name>
    <dbReference type="NCBI Taxonomy" id="34597"/>
    <lineage>
        <taxon>Eukaryota</taxon>
        <taxon>Metazoa</taxon>
        <taxon>Ecdysozoa</taxon>
        <taxon>Arthropoda</taxon>
        <taxon>Chelicerata</taxon>
        <taxon>Arachnida</taxon>
        <taxon>Acari</taxon>
        <taxon>Parasitiformes</taxon>
        <taxon>Ixodida</taxon>
        <taxon>Ixodoidea</taxon>
        <taxon>Argasidae</taxon>
        <taxon>Ornithodorinae</taxon>
        <taxon>Ornithodoros</taxon>
    </lineage>
</organism>
<evidence type="ECO:0000313" key="2">
    <source>
        <dbReference type="EMBL" id="MBY04570.1"/>
    </source>
</evidence>
<dbReference type="SUPFAM" id="SSF50814">
    <property type="entry name" value="Lipocalins"/>
    <property type="match status" value="1"/>
</dbReference>
<accession>A0A2R5L543</accession>
<dbReference type="InterPro" id="IPR002970">
    <property type="entry name" value="Tick_his-bd"/>
</dbReference>
<dbReference type="EMBL" id="GGLE01000444">
    <property type="protein sequence ID" value="MBY04570.1"/>
    <property type="molecule type" value="Transcribed_RNA"/>
</dbReference>
<evidence type="ECO:0000256" key="1">
    <source>
        <dbReference type="SAM" id="MobiDB-lite"/>
    </source>
</evidence>
<reference evidence="2" key="1">
    <citation type="submission" date="2018-03" db="EMBL/GenBank/DDBJ databases">
        <title>The relapsing fever spirochete Borrelia turicatae persists in the highly oxidative environment of its soft-bodied tick vector.</title>
        <authorList>
            <person name="Bourret T.J."/>
            <person name="Boyle W.K."/>
            <person name="Valenzuela J.G."/>
            <person name="Oliveira F."/>
            <person name="Lopez J.E."/>
        </authorList>
    </citation>
    <scope>NUCLEOTIDE SEQUENCE</scope>
    <source>
        <strain evidence="2">Kansas strain/isolate</strain>
        <tissue evidence="2">Salivary glands</tissue>
    </source>
</reference>
<dbReference type="Pfam" id="PF02098">
    <property type="entry name" value="His_binding"/>
    <property type="match status" value="1"/>
</dbReference>
<proteinExistence type="predicted"/>